<dbReference type="SUPFAM" id="SSF53639">
    <property type="entry name" value="AraD/HMP-PK domain-like"/>
    <property type="match status" value="1"/>
</dbReference>
<dbReference type="Proteomes" id="UP000823904">
    <property type="component" value="Unassembled WGS sequence"/>
</dbReference>
<dbReference type="InterPro" id="IPR001303">
    <property type="entry name" value="Aldolase_II/adducin_N"/>
</dbReference>
<proteinExistence type="predicted"/>
<comment type="caution">
    <text evidence="4">The sequence shown here is derived from an EMBL/GenBank/DDBJ whole genome shotgun (WGS) entry which is preliminary data.</text>
</comment>
<evidence type="ECO:0000256" key="1">
    <source>
        <dbReference type="ARBA" id="ARBA00022723"/>
    </source>
</evidence>
<dbReference type="Gene3D" id="3.40.225.10">
    <property type="entry name" value="Class II aldolase/adducin N-terminal domain"/>
    <property type="match status" value="1"/>
</dbReference>
<dbReference type="PANTHER" id="PTHR22789">
    <property type="entry name" value="FUCULOSE PHOSPHATE ALDOLASE"/>
    <property type="match status" value="1"/>
</dbReference>
<evidence type="ECO:0000313" key="5">
    <source>
        <dbReference type="Proteomes" id="UP000823904"/>
    </source>
</evidence>
<sequence>MSEKHNIFKEQIVFYGKLLDQKGLVNTLEGNLSILDRETNKMYITPSGTRKCFLDEDKIAVVKDGRQIEGSIKRSSEILLHEAALKARPDCNAAAHIHAPYLTAYAYCGKDIKIKCSTTFSLVFEEIPCLPYGMPGTIHIADGIEDAIKEHNLILLGNHGCIAVGKTLEDAVKIIEAAEEVLKIYHLTKEIGEVNNISDDDLESLYQNHPGSRRNRYHK</sequence>
<name>A0A9D2T8J3_9FIRM</name>
<organism evidence="4 5">
    <name type="scientific">Candidatus Anaerostipes avistercoris</name>
    <dbReference type="NCBI Taxonomy" id="2838462"/>
    <lineage>
        <taxon>Bacteria</taxon>
        <taxon>Bacillati</taxon>
        <taxon>Bacillota</taxon>
        <taxon>Clostridia</taxon>
        <taxon>Lachnospirales</taxon>
        <taxon>Lachnospiraceae</taxon>
        <taxon>Anaerostipes</taxon>
    </lineage>
</organism>
<dbReference type="GO" id="GO:0019323">
    <property type="term" value="P:pentose catabolic process"/>
    <property type="evidence" value="ECO:0007669"/>
    <property type="project" value="TreeGrafter"/>
</dbReference>
<gene>
    <name evidence="4" type="ORF">H9754_07670</name>
</gene>
<feature type="domain" description="Class II aldolase/adducin N-terminal" evidence="3">
    <location>
        <begin position="10"/>
        <end position="186"/>
    </location>
</feature>
<dbReference type="InterPro" id="IPR036409">
    <property type="entry name" value="Aldolase_II/adducin_N_sf"/>
</dbReference>
<accession>A0A9D2T8J3</accession>
<dbReference type="GO" id="GO:0046872">
    <property type="term" value="F:metal ion binding"/>
    <property type="evidence" value="ECO:0007669"/>
    <property type="project" value="UniProtKB-KW"/>
</dbReference>
<dbReference type="PANTHER" id="PTHR22789:SF0">
    <property type="entry name" value="3-OXO-TETRONATE 4-PHOSPHATE DECARBOXYLASE-RELATED"/>
    <property type="match status" value="1"/>
</dbReference>
<protein>
    <submittedName>
        <fullName evidence="4">Class II aldolase/adducin family protein</fullName>
    </submittedName>
</protein>
<keyword evidence="2" id="KW-0456">Lyase</keyword>
<dbReference type="GO" id="GO:0005829">
    <property type="term" value="C:cytosol"/>
    <property type="evidence" value="ECO:0007669"/>
    <property type="project" value="TreeGrafter"/>
</dbReference>
<dbReference type="InterPro" id="IPR050197">
    <property type="entry name" value="Aldolase_class_II_sugar_metab"/>
</dbReference>
<evidence type="ECO:0000256" key="2">
    <source>
        <dbReference type="ARBA" id="ARBA00023239"/>
    </source>
</evidence>
<reference evidence="4" key="1">
    <citation type="journal article" date="2021" name="PeerJ">
        <title>Extensive microbial diversity within the chicken gut microbiome revealed by metagenomics and culture.</title>
        <authorList>
            <person name="Gilroy R."/>
            <person name="Ravi A."/>
            <person name="Getino M."/>
            <person name="Pursley I."/>
            <person name="Horton D.L."/>
            <person name="Alikhan N.F."/>
            <person name="Baker D."/>
            <person name="Gharbi K."/>
            <person name="Hall N."/>
            <person name="Watson M."/>
            <person name="Adriaenssens E.M."/>
            <person name="Foster-Nyarko E."/>
            <person name="Jarju S."/>
            <person name="Secka A."/>
            <person name="Antonio M."/>
            <person name="Oren A."/>
            <person name="Chaudhuri R.R."/>
            <person name="La Ragione R."/>
            <person name="Hildebrand F."/>
            <person name="Pallen M.J."/>
        </authorList>
    </citation>
    <scope>NUCLEOTIDE SEQUENCE</scope>
    <source>
        <strain evidence="4">ChiSjej3B21-8574</strain>
    </source>
</reference>
<dbReference type="EMBL" id="DWWD01000029">
    <property type="protein sequence ID" value="HJC50427.1"/>
    <property type="molecule type" value="Genomic_DNA"/>
</dbReference>
<dbReference type="GO" id="GO:0016832">
    <property type="term" value="F:aldehyde-lyase activity"/>
    <property type="evidence" value="ECO:0007669"/>
    <property type="project" value="TreeGrafter"/>
</dbReference>
<dbReference type="AlphaFoldDB" id="A0A9D2T8J3"/>
<reference evidence="4" key="2">
    <citation type="submission" date="2021-04" db="EMBL/GenBank/DDBJ databases">
        <authorList>
            <person name="Gilroy R."/>
        </authorList>
    </citation>
    <scope>NUCLEOTIDE SEQUENCE</scope>
    <source>
        <strain evidence="4">ChiSjej3B21-8574</strain>
    </source>
</reference>
<evidence type="ECO:0000313" key="4">
    <source>
        <dbReference type="EMBL" id="HJC50427.1"/>
    </source>
</evidence>
<keyword evidence="1" id="KW-0479">Metal-binding</keyword>
<dbReference type="SMART" id="SM01007">
    <property type="entry name" value="Aldolase_II"/>
    <property type="match status" value="1"/>
</dbReference>
<dbReference type="Pfam" id="PF00596">
    <property type="entry name" value="Aldolase_II"/>
    <property type="match status" value="1"/>
</dbReference>
<evidence type="ECO:0000259" key="3">
    <source>
        <dbReference type="SMART" id="SM01007"/>
    </source>
</evidence>